<reference evidence="9" key="1">
    <citation type="submission" date="2022-06" db="EMBL/GenBank/DDBJ databases">
        <title>Gracilimonas sp. CAU 1638 isolated from sea sediment.</title>
        <authorList>
            <person name="Kim W."/>
        </authorList>
    </citation>
    <scope>NUCLEOTIDE SEQUENCE</scope>
    <source>
        <strain evidence="9">CAU 1638</strain>
    </source>
</reference>
<feature type="transmembrane region" description="Helical" evidence="8">
    <location>
        <begin position="238"/>
        <end position="257"/>
    </location>
</feature>
<feature type="transmembrane region" description="Helical" evidence="8">
    <location>
        <begin position="37"/>
        <end position="56"/>
    </location>
</feature>
<accession>A0A9X2L2K3</accession>
<feature type="transmembrane region" description="Helical" evidence="8">
    <location>
        <begin position="150"/>
        <end position="174"/>
    </location>
</feature>
<comment type="subcellular location">
    <subcellularLocation>
        <location evidence="1">Cell membrane</location>
        <topology evidence="1">Multi-pass membrane protein</topology>
    </subcellularLocation>
</comment>
<feature type="transmembrane region" description="Helical" evidence="8">
    <location>
        <begin position="12"/>
        <end position="31"/>
    </location>
</feature>
<evidence type="ECO:0000256" key="2">
    <source>
        <dbReference type="ARBA" id="ARBA00009773"/>
    </source>
</evidence>
<feature type="transmembrane region" description="Helical" evidence="8">
    <location>
        <begin position="68"/>
        <end position="88"/>
    </location>
</feature>
<feature type="transmembrane region" description="Helical" evidence="8">
    <location>
        <begin position="264"/>
        <end position="288"/>
    </location>
</feature>
<comment type="caution">
    <text evidence="9">The sequence shown here is derived from an EMBL/GenBank/DDBJ whole genome shotgun (WGS) entry which is preliminary data.</text>
</comment>
<evidence type="ECO:0000256" key="7">
    <source>
        <dbReference type="ARBA" id="ARBA00023136"/>
    </source>
</evidence>
<evidence type="ECO:0000313" key="10">
    <source>
        <dbReference type="Proteomes" id="UP001139125"/>
    </source>
</evidence>
<name>A0A9X2L2K3_9BACT</name>
<dbReference type="RefSeq" id="WP_255133689.1">
    <property type="nucleotide sequence ID" value="NZ_CP175953.1"/>
</dbReference>
<evidence type="ECO:0000256" key="3">
    <source>
        <dbReference type="ARBA" id="ARBA00022448"/>
    </source>
</evidence>
<protein>
    <submittedName>
        <fullName evidence="9">AI-2E family transporter</fullName>
    </submittedName>
</protein>
<dbReference type="PANTHER" id="PTHR21716:SF53">
    <property type="entry name" value="PERMEASE PERM-RELATED"/>
    <property type="match status" value="1"/>
</dbReference>
<feature type="transmembrane region" description="Helical" evidence="8">
    <location>
        <begin position="308"/>
        <end position="336"/>
    </location>
</feature>
<keyword evidence="4" id="KW-1003">Cell membrane</keyword>
<keyword evidence="7 8" id="KW-0472">Membrane</keyword>
<sequence>MPHHRIKSTEKYPFWFKTTVTLIGLYLLFLIMSYGKFILMPLAFSAFFAMLLSPIVKLFERWKLGRAFSIILTLLVVLVVLGGILSLISAQFVQFAERIPEVTEKLKTVSNNAIQYLEETAGISQEEQSEYLQQGINNLIDQSGNYVSSIVSATTNIFTVMTLMPIFIFFMLYYQEMYQTFFQKLFVSRKGDYSNVDNLLGRVQNVTQNYLVGMLSVIGILAILNTTGLFIIGLEHALFFGVFASLLAIIPYIGIIIGALPPLLFALLLTDSLITPVLVVAVFGTVQFLEGNFITPRIVGSKVSINPFVAMIALIIGGELWGISGMILFVPLIGILKVIFDQIPEMKPYGYLLGNSVNYED</sequence>
<keyword evidence="5 8" id="KW-0812">Transmembrane</keyword>
<gene>
    <name evidence="9" type="ORF">NM125_05685</name>
</gene>
<keyword evidence="3" id="KW-0813">Transport</keyword>
<dbReference type="EMBL" id="JANDBC010000001">
    <property type="protein sequence ID" value="MCP9291067.1"/>
    <property type="molecule type" value="Genomic_DNA"/>
</dbReference>
<keyword evidence="6 8" id="KW-1133">Transmembrane helix</keyword>
<evidence type="ECO:0000313" key="9">
    <source>
        <dbReference type="EMBL" id="MCP9291067.1"/>
    </source>
</evidence>
<dbReference type="InterPro" id="IPR002549">
    <property type="entry name" value="AI-2E-like"/>
</dbReference>
<evidence type="ECO:0000256" key="8">
    <source>
        <dbReference type="SAM" id="Phobius"/>
    </source>
</evidence>
<dbReference type="GO" id="GO:0005886">
    <property type="term" value="C:plasma membrane"/>
    <property type="evidence" value="ECO:0007669"/>
    <property type="project" value="UniProtKB-SubCell"/>
</dbReference>
<dbReference type="Pfam" id="PF01594">
    <property type="entry name" value="AI-2E_transport"/>
    <property type="match status" value="1"/>
</dbReference>
<feature type="transmembrane region" description="Helical" evidence="8">
    <location>
        <begin position="210"/>
        <end position="232"/>
    </location>
</feature>
<dbReference type="GO" id="GO:0055085">
    <property type="term" value="P:transmembrane transport"/>
    <property type="evidence" value="ECO:0007669"/>
    <property type="project" value="TreeGrafter"/>
</dbReference>
<organism evidence="9 10">
    <name type="scientific">Gracilimonas sediminicola</name>
    <dbReference type="NCBI Taxonomy" id="2952158"/>
    <lineage>
        <taxon>Bacteria</taxon>
        <taxon>Pseudomonadati</taxon>
        <taxon>Balneolota</taxon>
        <taxon>Balneolia</taxon>
        <taxon>Balneolales</taxon>
        <taxon>Balneolaceae</taxon>
        <taxon>Gracilimonas</taxon>
    </lineage>
</organism>
<dbReference type="AlphaFoldDB" id="A0A9X2L2K3"/>
<keyword evidence="10" id="KW-1185">Reference proteome</keyword>
<comment type="similarity">
    <text evidence="2">Belongs to the autoinducer-2 exporter (AI-2E) (TC 2.A.86) family.</text>
</comment>
<dbReference type="Proteomes" id="UP001139125">
    <property type="component" value="Unassembled WGS sequence"/>
</dbReference>
<evidence type="ECO:0000256" key="4">
    <source>
        <dbReference type="ARBA" id="ARBA00022475"/>
    </source>
</evidence>
<evidence type="ECO:0000256" key="6">
    <source>
        <dbReference type="ARBA" id="ARBA00022989"/>
    </source>
</evidence>
<evidence type="ECO:0000256" key="5">
    <source>
        <dbReference type="ARBA" id="ARBA00022692"/>
    </source>
</evidence>
<evidence type="ECO:0000256" key="1">
    <source>
        <dbReference type="ARBA" id="ARBA00004651"/>
    </source>
</evidence>
<proteinExistence type="inferred from homology"/>
<dbReference type="PANTHER" id="PTHR21716">
    <property type="entry name" value="TRANSMEMBRANE PROTEIN"/>
    <property type="match status" value="1"/>
</dbReference>